<evidence type="ECO:0000256" key="2">
    <source>
        <dbReference type="ARBA" id="ARBA00022670"/>
    </source>
</evidence>
<keyword evidence="8" id="KW-1185">Reference proteome</keyword>
<evidence type="ECO:0000313" key="8">
    <source>
        <dbReference type="Proteomes" id="UP000250140"/>
    </source>
</evidence>
<feature type="signal peptide" evidence="6">
    <location>
        <begin position="1"/>
        <end position="22"/>
    </location>
</feature>
<keyword evidence="5" id="KW-0325">Glycoprotein</keyword>
<evidence type="ECO:0000256" key="4">
    <source>
        <dbReference type="ARBA" id="ARBA00022801"/>
    </source>
</evidence>
<evidence type="ECO:0000256" key="3">
    <source>
        <dbReference type="ARBA" id="ARBA00022729"/>
    </source>
</evidence>
<dbReference type="Pfam" id="PF05577">
    <property type="entry name" value="Peptidase_S28"/>
    <property type="match status" value="1"/>
</dbReference>
<dbReference type="Gene3D" id="3.40.50.1820">
    <property type="entry name" value="alpha/beta hydrolase"/>
    <property type="match status" value="2"/>
</dbReference>
<keyword evidence="2" id="KW-0645">Protease</keyword>
<dbReference type="AlphaFoldDB" id="A0A8E2F9X4"/>
<dbReference type="InterPro" id="IPR008758">
    <property type="entry name" value="Peptidase_S28"/>
</dbReference>
<dbReference type="SUPFAM" id="SSF53474">
    <property type="entry name" value="alpha/beta-Hydrolases"/>
    <property type="match status" value="1"/>
</dbReference>
<dbReference type="Proteomes" id="UP000250140">
    <property type="component" value="Unassembled WGS sequence"/>
</dbReference>
<evidence type="ECO:0000256" key="5">
    <source>
        <dbReference type="ARBA" id="ARBA00023180"/>
    </source>
</evidence>
<dbReference type="InterPro" id="IPR029058">
    <property type="entry name" value="AB_hydrolase_fold"/>
</dbReference>
<reference evidence="7 8" key="1">
    <citation type="journal article" date="2016" name="Nat. Commun.">
        <title>Ectomycorrhizal ecology is imprinted in the genome of the dominant symbiotic fungus Cenococcum geophilum.</title>
        <authorList>
            <consortium name="DOE Joint Genome Institute"/>
            <person name="Peter M."/>
            <person name="Kohler A."/>
            <person name="Ohm R.A."/>
            <person name="Kuo A."/>
            <person name="Krutzmann J."/>
            <person name="Morin E."/>
            <person name="Arend M."/>
            <person name="Barry K.W."/>
            <person name="Binder M."/>
            <person name="Choi C."/>
            <person name="Clum A."/>
            <person name="Copeland A."/>
            <person name="Grisel N."/>
            <person name="Haridas S."/>
            <person name="Kipfer T."/>
            <person name="LaButti K."/>
            <person name="Lindquist E."/>
            <person name="Lipzen A."/>
            <person name="Maire R."/>
            <person name="Meier B."/>
            <person name="Mihaltcheva S."/>
            <person name="Molinier V."/>
            <person name="Murat C."/>
            <person name="Poggeler S."/>
            <person name="Quandt C.A."/>
            <person name="Sperisen C."/>
            <person name="Tritt A."/>
            <person name="Tisserant E."/>
            <person name="Crous P.W."/>
            <person name="Henrissat B."/>
            <person name="Nehls U."/>
            <person name="Egli S."/>
            <person name="Spatafora J.W."/>
            <person name="Grigoriev I.V."/>
            <person name="Martin F.M."/>
        </authorList>
    </citation>
    <scope>NUCLEOTIDE SEQUENCE [LARGE SCALE GENOMIC DNA]</scope>
    <source>
        <strain evidence="7 8">CBS 207.34</strain>
    </source>
</reference>
<comment type="similarity">
    <text evidence="1">Belongs to the peptidase S28 family.</text>
</comment>
<feature type="chain" id="PRO_5034426371" description="Peptidase S28" evidence="6">
    <location>
        <begin position="23"/>
        <end position="562"/>
    </location>
</feature>
<sequence length="562" mass="61893">MPSLLSICILSLSFLTNVFVNALGGSLSHQFRSMAEMGLLPDGTPMRISGQIQKPLKATTSAAGNSTPESIVPEYVTLPLDHFHSGNGSAGTFNNRFWVAESGYKFGGPVFLYDAGETDAEGAALFRLQNQTSFFKQIVDAYGGIGIVWEHRYYGNSTPFPIDLNTPAEKFTYLTTEQALADIPVFAANFSRKDIKADLTPESTPWIFVGGSYPGIRAALMRKFYPDTIYASFASSAPVEAKNDMSVYYEPIWRGMNAYGWGNCTKDIHAAINYMDKAMEKPAAAATLKERFLGLGASNNTNAGFADALTTPFYLWQSYGVEGGATGLRSFCDWLATDPVTNTTSGAAGWAATKGANFTVSRWASFPYFLDMVNAYMTTNCSGLATVEGNCNLQLRFSDPASISWTWQYCTQWGFLQSANLGPTQLVSRYNSLQHQVDICHRQFPDTPLSLLPAWPAVEKTNAHFGGWNMRPSNVYWSGGEFDPWRTLSPLSSEPWAPHPNLFTESIPKCGVSTNKSEIFAYIMPNAEHAFDFRTTFPGGAVSRGYFTSALTEWLKCFKPKR</sequence>
<dbReference type="GO" id="GO:0070008">
    <property type="term" value="F:serine-type exopeptidase activity"/>
    <property type="evidence" value="ECO:0007669"/>
    <property type="project" value="InterPro"/>
</dbReference>
<keyword evidence="4" id="KW-0378">Hydrolase</keyword>
<evidence type="ECO:0000256" key="6">
    <source>
        <dbReference type="SAM" id="SignalP"/>
    </source>
</evidence>
<keyword evidence="3 6" id="KW-0732">Signal</keyword>
<accession>A0A8E2F9X4</accession>
<dbReference type="PANTHER" id="PTHR11010">
    <property type="entry name" value="PROTEASE S28 PRO-X CARBOXYPEPTIDASE-RELATED"/>
    <property type="match status" value="1"/>
</dbReference>
<dbReference type="OrthoDB" id="1735038at2759"/>
<dbReference type="GO" id="GO:0008239">
    <property type="term" value="F:dipeptidyl-peptidase activity"/>
    <property type="evidence" value="ECO:0007669"/>
    <property type="project" value="TreeGrafter"/>
</dbReference>
<protein>
    <recommendedName>
        <fullName evidence="9">Peptidase S28</fullName>
    </recommendedName>
</protein>
<dbReference type="GO" id="GO:0006508">
    <property type="term" value="P:proteolysis"/>
    <property type="evidence" value="ECO:0007669"/>
    <property type="project" value="UniProtKB-KW"/>
</dbReference>
<evidence type="ECO:0008006" key="9">
    <source>
        <dbReference type="Google" id="ProtNLM"/>
    </source>
</evidence>
<evidence type="ECO:0000256" key="1">
    <source>
        <dbReference type="ARBA" id="ARBA00011079"/>
    </source>
</evidence>
<dbReference type="PANTHER" id="PTHR11010:SF109">
    <property type="entry name" value="PEPTIDASE, FAMILY S28, PUTATIVE (AFU_ORTHOLOGUE AFUA_4G03790)-RELATED"/>
    <property type="match status" value="1"/>
</dbReference>
<evidence type="ECO:0000313" key="7">
    <source>
        <dbReference type="EMBL" id="OCL13119.1"/>
    </source>
</evidence>
<organism evidence="7 8">
    <name type="scientific">Glonium stellatum</name>
    <dbReference type="NCBI Taxonomy" id="574774"/>
    <lineage>
        <taxon>Eukaryota</taxon>
        <taxon>Fungi</taxon>
        <taxon>Dikarya</taxon>
        <taxon>Ascomycota</taxon>
        <taxon>Pezizomycotina</taxon>
        <taxon>Dothideomycetes</taxon>
        <taxon>Pleosporomycetidae</taxon>
        <taxon>Gloniales</taxon>
        <taxon>Gloniaceae</taxon>
        <taxon>Glonium</taxon>
    </lineage>
</organism>
<name>A0A8E2F9X4_9PEZI</name>
<proteinExistence type="inferred from homology"/>
<gene>
    <name evidence="7" type="ORF">AOQ84DRAFT_385626</name>
</gene>
<dbReference type="EMBL" id="KV748782">
    <property type="protein sequence ID" value="OCL13119.1"/>
    <property type="molecule type" value="Genomic_DNA"/>
</dbReference>
<dbReference type="FunFam" id="3.40.50.1820:FF:000636">
    <property type="entry name" value="Serine peptidase, family S28, putative"/>
    <property type="match status" value="1"/>
</dbReference>